<dbReference type="SMART" id="SM00387">
    <property type="entry name" value="HATPase_c"/>
    <property type="match status" value="1"/>
</dbReference>
<dbReference type="InterPro" id="IPR004358">
    <property type="entry name" value="Sig_transdc_His_kin-like_C"/>
</dbReference>
<proteinExistence type="predicted"/>
<evidence type="ECO:0000256" key="9">
    <source>
        <dbReference type="ARBA" id="ARBA00022741"/>
    </source>
</evidence>
<dbReference type="RefSeq" id="WP_006465646.1">
    <property type="nucleotide sequence ID" value="NZ_AEEC02000067.1"/>
</dbReference>
<keyword evidence="6" id="KW-0597">Phosphoprotein</keyword>
<evidence type="ECO:0000256" key="12">
    <source>
        <dbReference type="ARBA" id="ARBA00022989"/>
    </source>
</evidence>
<evidence type="ECO:0000256" key="5">
    <source>
        <dbReference type="ARBA" id="ARBA00022519"/>
    </source>
</evidence>
<evidence type="ECO:0000313" key="18">
    <source>
        <dbReference type="EMBL" id="EOA02123.1"/>
    </source>
</evidence>
<keyword evidence="12 15" id="KW-1133">Transmembrane helix</keyword>
<evidence type="ECO:0000256" key="2">
    <source>
        <dbReference type="ARBA" id="ARBA00004429"/>
    </source>
</evidence>
<keyword evidence="13" id="KW-0902">Two-component regulatory system</keyword>
<comment type="subcellular location">
    <subcellularLocation>
        <location evidence="2">Cell inner membrane</location>
        <topology evidence="2">Multi-pass membrane protein</topology>
    </subcellularLocation>
</comment>
<dbReference type="PROSITE" id="PS50885">
    <property type="entry name" value="HAMP"/>
    <property type="match status" value="1"/>
</dbReference>
<dbReference type="SUPFAM" id="SSF55874">
    <property type="entry name" value="ATPase domain of HSP90 chaperone/DNA topoisomerase II/histidine kinase"/>
    <property type="match status" value="1"/>
</dbReference>
<dbReference type="InterPro" id="IPR036097">
    <property type="entry name" value="HisK_dim/P_sf"/>
</dbReference>
<dbReference type="Pfam" id="PF02518">
    <property type="entry name" value="HATPase_c"/>
    <property type="match status" value="1"/>
</dbReference>
<evidence type="ECO:0000256" key="3">
    <source>
        <dbReference type="ARBA" id="ARBA00012438"/>
    </source>
</evidence>
<keyword evidence="4" id="KW-1003">Cell membrane</keyword>
<dbReference type="InterPro" id="IPR036890">
    <property type="entry name" value="HATPase_C_sf"/>
</dbReference>
<dbReference type="InterPro" id="IPR003660">
    <property type="entry name" value="HAMP_dom"/>
</dbReference>
<evidence type="ECO:0000256" key="6">
    <source>
        <dbReference type="ARBA" id="ARBA00022553"/>
    </source>
</evidence>
<dbReference type="InterPro" id="IPR005467">
    <property type="entry name" value="His_kinase_dom"/>
</dbReference>
<keyword evidence="7" id="KW-0808">Transferase</keyword>
<dbReference type="PRINTS" id="PR00344">
    <property type="entry name" value="BCTRLSENSOR"/>
</dbReference>
<feature type="transmembrane region" description="Helical" evidence="15">
    <location>
        <begin position="21"/>
        <end position="46"/>
    </location>
</feature>
<comment type="caution">
    <text evidence="18">The sequence shown here is derived from an EMBL/GenBank/DDBJ whole genome shotgun (WGS) entry which is preliminary data.</text>
</comment>
<evidence type="ECO:0000256" key="8">
    <source>
        <dbReference type="ARBA" id="ARBA00022692"/>
    </source>
</evidence>
<evidence type="ECO:0000313" key="19">
    <source>
        <dbReference type="Proteomes" id="UP000006772"/>
    </source>
</evidence>
<dbReference type="PANTHER" id="PTHR44936:SF5">
    <property type="entry name" value="SENSOR HISTIDINE KINASE ENVZ"/>
    <property type="match status" value="1"/>
</dbReference>
<keyword evidence="9" id="KW-0547">Nucleotide-binding</keyword>
<evidence type="ECO:0000259" key="16">
    <source>
        <dbReference type="PROSITE" id="PS50109"/>
    </source>
</evidence>
<dbReference type="EC" id="2.7.13.3" evidence="3"/>
<dbReference type="Pfam" id="PF00512">
    <property type="entry name" value="HisKA"/>
    <property type="match status" value="1"/>
</dbReference>
<dbReference type="InterPro" id="IPR050980">
    <property type="entry name" value="2C_sensor_his_kinase"/>
</dbReference>
<organism evidence="18 19">
    <name type="scientific">Herbaspirillum frisingense GSF30</name>
    <dbReference type="NCBI Taxonomy" id="864073"/>
    <lineage>
        <taxon>Bacteria</taxon>
        <taxon>Pseudomonadati</taxon>
        <taxon>Pseudomonadota</taxon>
        <taxon>Betaproteobacteria</taxon>
        <taxon>Burkholderiales</taxon>
        <taxon>Oxalobacteraceae</taxon>
        <taxon>Herbaspirillum</taxon>
    </lineage>
</organism>
<sequence length="449" mass="48777">MTTRSADAGVPRRVLRMPRTLGARLFLIFLAALALAHILSFAVLFLERYTAARAVMLDTLENDVATSVAILDRLPAAERPQWLAPLQRDTYGYVIGEGRAGVPELSPRAQQIAARIRAALGGRYPFTMQTVPGPREHLQAHLRLSDGSALTVDLHPVMKPLTQWLPYVLVAQLLLLVLCSWFAVRLALRPLADLAAAADRLDLGRPGPPLQEDGPAEVAHAATAFNAMRERIADHLQERMQILAAVSHDLQTPLTRMRLRAEMADPGSERDKLLNDLAEIQRLVQEGIAYARSAHGNDEAAVRIDLASFLESMVFDYQDSGQSVTLAGTLPTLALITRSHALRRILTNLIDNALKFGGAAEVQASILPAGQLRIAVRDHGPGIPEDQLEAVFQPFVRLEGSRNRSTGGTGLGLAIARQLALALQGSLVLRNRSDVPQGLEAELVISSLS</sequence>
<reference evidence="18 19" key="1">
    <citation type="journal article" date="2013" name="Front. Microbiol.">
        <title>The genome of the endophytic bacterium H. frisingense GSF30(T) identifies diverse strategies in the Herbaspirillum genus to interact with plants.</title>
        <authorList>
            <person name="Straub D."/>
            <person name="Rothballer M."/>
            <person name="Hartmann A."/>
            <person name="Ludewig U."/>
        </authorList>
    </citation>
    <scope>NUCLEOTIDE SEQUENCE [LARGE SCALE GENOMIC DNA]</scope>
    <source>
        <strain evidence="18 19">GSF30</strain>
    </source>
</reference>
<dbReference type="SMART" id="SM00304">
    <property type="entry name" value="HAMP"/>
    <property type="match status" value="1"/>
</dbReference>
<evidence type="ECO:0000256" key="14">
    <source>
        <dbReference type="ARBA" id="ARBA00023136"/>
    </source>
</evidence>
<keyword evidence="11" id="KW-0067">ATP-binding</keyword>
<gene>
    <name evidence="18" type="ORF">HFRIS_024187</name>
</gene>
<dbReference type="EMBL" id="AEEC02000067">
    <property type="protein sequence ID" value="EOA02123.1"/>
    <property type="molecule type" value="Genomic_DNA"/>
</dbReference>
<dbReference type="SMART" id="SM00388">
    <property type="entry name" value="HisKA"/>
    <property type="match status" value="1"/>
</dbReference>
<dbReference type="CDD" id="cd00082">
    <property type="entry name" value="HisKA"/>
    <property type="match status" value="1"/>
</dbReference>
<feature type="domain" description="Histidine kinase" evidence="16">
    <location>
        <begin position="245"/>
        <end position="449"/>
    </location>
</feature>
<dbReference type="InterPro" id="IPR003661">
    <property type="entry name" value="HisK_dim/P_dom"/>
</dbReference>
<evidence type="ECO:0000256" key="7">
    <source>
        <dbReference type="ARBA" id="ARBA00022679"/>
    </source>
</evidence>
<comment type="catalytic activity">
    <reaction evidence="1">
        <text>ATP + protein L-histidine = ADP + protein N-phospho-L-histidine.</text>
        <dbReference type="EC" id="2.7.13.3"/>
    </reaction>
</comment>
<dbReference type="Gene3D" id="1.10.287.130">
    <property type="match status" value="1"/>
</dbReference>
<evidence type="ECO:0000256" key="10">
    <source>
        <dbReference type="ARBA" id="ARBA00022777"/>
    </source>
</evidence>
<dbReference type="Gene3D" id="3.30.565.10">
    <property type="entry name" value="Histidine kinase-like ATPase, C-terminal domain"/>
    <property type="match status" value="1"/>
</dbReference>
<keyword evidence="10" id="KW-0418">Kinase</keyword>
<evidence type="ECO:0000256" key="13">
    <source>
        <dbReference type="ARBA" id="ARBA00023012"/>
    </source>
</evidence>
<evidence type="ECO:0000259" key="17">
    <source>
        <dbReference type="PROSITE" id="PS50885"/>
    </source>
</evidence>
<dbReference type="GO" id="GO:0000155">
    <property type="term" value="F:phosphorelay sensor kinase activity"/>
    <property type="evidence" value="ECO:0007669"/>
    <property type="project" value="InterPro"/>
</dbReference>
<keyword evidence="14 15" id="KW-0472">Membrane</keyword>
<evidence type="ECO:0000256" key="15">
    <source>
        <dbReference type="SAM" id="Phobius"/>
    </source>
</evidence>
<evidence type="ECO:0000256" key="4">
    <source>
        <dbReference type="ARBA" id="ARBA00022475"/>
    </source>
</evidence>
<dbReference type="AlphaFoldDB" id="A0AAI9N1A9"/>
<protein>
    <recommendedName>
        <fullName evidence="3">histidine kinase</fullName>
        <ecNumber evidence="3">2.7.13.3</ecNumber>
    </recommendedName>
</protein>
<evidence type="ECO:0000256" key="11">
    <source>
        <dbReference type="ARBA" id="ARBA00022840"/>
    </source>
</evidence>
<dbReference type="SUPFAM" id="SSF47384">
    <property type="entry name" value="Homodimeric domain of signal transducing histidine kinase"/>
    <property type="match status" value="1"/>
</dbReference>
<feature type="domain" description="HAMP" evidence="17">
    <location>
        <begin position="185"/>
        <end position="237"/>
    </location>
</feature>
<dbReference type="InterPro" id="IPR003594">
    <property type="entry name" value="HATPase_dom"/>
</dbReference>
<evidence type="ECO:0000256" key="1">
    <source>
        <dbReference type="ARBA" id="ARBA00000085"/>
    </source>
</evidence>
<accession>A0AAI9N1A9</accession>
<keyword evidence="8 15" id="KW-0812">Transmembrane</keyword>
<dbReference type="PANTHER" id="PTHR44936">
    <property type="entry name" value="SENSOR PROTEIN CREC"/>
    <property type="match status" value="1"/>
</dbReference>
<dbReference type="Proteomes" id="UP000006772">
    <property type="component" value="Unassembled WGS sequence"/>
</dbReference>
<dbReference type="GO" id="GO:0005886">
    <property type="term" value="C:plasma membrane"/>
    <property type="evidence" value="ECO:0007669"/>
    <property type="project" value="UniProtKB-SubCell"/>
</dbReference>
<dbReference type="PROSITE" id="PS50109">
    <property type="entry name" value="HIS_KIN"/>
    <property type="match status" value="1"/>
</dbReference>
<dbReference type="Pfam" id="PF00672">
    <property type="entry name" value="HAMP"/>
    <property type="match status" value="1"/>
</dbReference>
<name>A0AAI9N1A9_9BURK</name>
<keyword evidence="5" id="KW-0997">Cell inner membrane</keyword>
<dbReference type="GO" id="GO:0005524">
    <property type="term" value="F:ATP binding"/>
    <property type="evidence" value="ECO:0007669"/>
    <property type="project" value="UniProtKB-KW"/>
</dbReference>